<dbReference type="Proteomes" id="UP000887579">
    <property type="component" value="Unplaced"/>
</dbReference>
<proteinExistence type="predicted"/>
<name>A0AC34FJ60_9BILA</name>
<sequence length="111" mass="12880">MHLGKSLVGLFLDDEKGLLQIIASNIIFYVSDEFLDDVTYYVLSFSGEKNYLYYFLAILAAKDLASMILNLWFLMIFGRYVKFLYDLYKADHSEETETPTNGHCIQRIAEN</sequence>
<organism evidence="1 2">
    <name type="scientific">Panagrolaimus sp. ES5</name>
    <dbReference type="NCBI Taxonomy" id="591445"/>
    <lineage>
        <taxon>Eukaryota</taxon>
        <taxon>Metazoa</taxon>
        <taxon>Ecdysozoa</taxon>
        <taxon>Nematoda</taxon>
        <taxon>Chromadorea</taxon>
        <taxon>Rhabditida</taxon>
        <taxon>Tylenchina</taxon>
        <taxon>Panagrolaimomorpha</taxon>
        <taxon>Panagrolaimoidea</taxon>
        <taxon>Panagrolaimidae</taxon>
        <taxon>Panagrolaimus</taxon>
    </lineage>
</organism>
<reference evidence="2" key="1">
    <citation type="submission" date="2022-11" db="UniProtKB">
        <authorList>
            <consortium name="WormBaseParasite"/>
        </authorList>
    </citation>
    <scope>IDENTIFICATION</scope>
</reference>
<evidence type="ECO:0000313" key="2">
    <source>
        <dbReference type="WBParaSite" id="ES5_v2.g17274.t1"/>
    </source>
</evidence>
<dbReference type="WBParaSite" id="ES5_v2.g17274.t1">
    <property type="protein sequence ID" value="ES5_v2.g17274.t1"/>
    <property type="gene ID" value="ES5_v2.g17274"/>
</dbReference>
<evidence type="ECO:0000313" key="1">
    <source>
        <dbReference type="Proteomes" id="UP000887579"/>
    </source>
</evidence>
<accession>A0AC34FJ60</accession>
<protein>
    <submittedName>
        <fullName evidence="2">Uncharacterized protein</fullName>
    </submittedName>
</protein>